<evidence type="ECO:0000313" key="3">
    <source>
        <dbReference type="Proteomes" id="UP000319209"/>
    </source>
</evidence>
<keyword evidence="3" id="KW-1185">Reference proteome</keyword>
<proteinExistence type="predicted"/>
<accession>A0A516GLQ1</accession>
<dbReference type="GO" id="GO:0005886">
    <property type="term" value="C:plasma membrane"/>
    <property type="evidence" value="ECO:0007669"/>
    <property type="project" value="TreeGrafter"/>
</dbReference>
<feature type="transmembrane region" description="Helical" evidence="1">
    <location>
        <begin position="12"/>
        <end position="31"/>
    </location>
</feature>
<dbReference type="Proteomes" id="UP000319209">
    <property type="component" value="Chromosome"/>
</dbReference>
<dbReference type="OrthoDB" id="9769590at2"/>
<protein>
    <submittedName>
        <fullName evidence="2">DUF445 domain-containing protein</fullName>
    </submittedName>
</protein>
<keyword evidence="1" id="KW-0472">Membrane</keyword>
<keyword evidence="1" id="KW-1133">Transmembrane helix</keyword>
<feature type="transmembrane region" description="Helical" evidence="1">
    <location>
        <begin position="406"/>
        <end position="426"/>
    </location>
</feature>
<reference evidence="2 3" key="1">
    <citation type="submission" date="2019-07" db="EMBL/GenBank/DDBJ databases">
        <title>Genome sequencing for Formosa sp. PS13.</title>
        <authorList>
            <person name="Park S.-J."/>
        </authorList>
    </citation>
    <scope>NUCLEOTIDE SEQUENCE [LARGE SCALE GENOMIC DNA]</scope>
    <source>
        <strain evidence="2 3">PS13</strain>
    </source>
</reference>
<sequence length="430" mass="48080">MKKNKLGNRSLAIAVFCMAVCLVLKYFNIYQGDWLEVVLAGFEAAVVGGVADWFAVRALFQEIPIPIVKKHTNIIVKSREKLSAGIVDLVNNEWLSKAMIRDKITAVSLSKPIVEYLLKGDNQESIRKTLKPELENLVLKLDHEDVVHTLEGIIKPAVKGNNLAEPLGNLLKQTISQKDHYGMLHVFLDVLKDKISADSTLEFLVNEVQILVNKQKAGSQIKGLLVGAGQILGAIKPKRIAEGIQEQLIQLIIDIKSDPEHHKIIVALDAQLYNYGERLVHGEEKAQADVNEFGEHFLVRLIDSGIVKQSLTRLKVMIKAALFESENEYTLLLKDKVNNMLHGFYNDASKIEQTDAWLRSTILQLIDTHHHKIGELVGESLQKLSNVELVKQIEAKVGEDLQYIRLNGAIVGGIVGMIIMILKIFILDIH</sequence>
<dbReference type="AlphaFoldDB" id="A0A516GLQ1"/>
<dbReference type="KEGG" id="fop:FNB79_00115"/>
<dbReference type="RefSeq" id="WP_143379368.1">
    <property type="nucleotide sequence ID" value="NZ_CP041637.1"/>
</dbReference>
<keyword evidence="1" id="KW-0812">Transmembrane</keyword>
<feature type="transmembrane region" description="Helical" evidence="1">
    <location>
        <begin position="37"/>
        <end position="60"/>
    </location>
</feature>
<name>A0A516GLQ1_9FLAO</name>
<dbReference type="PANTHER" id="PTHR38442">
    <property type="entry name" value="INNER MEMBRANE PROTEIN-RELATED"/>
    <property type="match status" value="1"/>
</dbReference>
<organism evidence="2 3">
    <name type="scientific">Formosa sediminum</name>
    <dbReference type="NCBI Taxonomy" id="2594004"/>
    <lineage>
        <taxon>Bacteria</taxon>
        <taxon>Pseudomonadati</taxon>
        <taxon>Bacteroidota</taxon>
        <taxon>Flavobacteriia</taxon>
        <taxon>Flavobacteriales</taxon>
        <taxon>Flavobacteriaceae</taxon>
        <taxon>Formosa</taxon>
    </lineage>
</organism>
<dbReference type="Pfam" id="PF04286">
    <property type="entry name" value="DUF445"/>
    <property type="match status" value="1"/>
</dbReference>
<dbReference type="EMBL" id="CP041637">
    <property type="protein sequence ID" value="QDO92456.1"/>
    <property type="molecule type" value="Genomic_DNA"/>
</dbReference>
<dbReference type="PANTHER" id="PTHR38442:SF1">
    <property type="entry name" value="INNER MEMBRANE PROTEIN"/>
    <property type="match status" value="1"/>
</dbReference>
<dbReference type="InterPro" id="IPR007383">
    <property type="entry name" value="DUF445"/>
</dbReference>
<evidence type="ECO:0000256" key="1">
    <source>
        <dbReference type="SAM" id="Phobius"/>
    </source>
</evidence>
<evidence type="ECO:0000313" key="2">
    <source>
        <dbReference type="EMBL" id="QDO92456.1"/>
    </source>
</evidence>
<gene>
    <name evidence="2" type="ORF">FNB79_00115</name>
</gene>